<feature type="region of interest" description="Disordered" evidence="1">
    <location>
        <begin position="1"/>
        <end position="20"/>
    </location>
</feature>
<dbReference type="Proteomes" id="UP000054567">
    <property type="component" value="Unassembled WGS sequence"/>
</dbReference>
<evidence type="ECO:0000313" key="3">
    <source>
        <dbReference type="Proteomes" id="UP000054567"/>
    </source>
</evidence>
<reference evidence="2 3" key="1">
    <citation type="submission" date="2007-06" db="EMBL/GenBank/DDBJ databases">
        <title>The Genome Sequence of Coccidioides posadasii RMSCC_3488.</title>
        <authorList>
            <consortium name="Coccidioides Genome Resources Consortium"/>
            <consortium name="The Broad Institute Genome Sequencing Platform"/>
            <person name="Henn M.R."/>
            <person name="Sykes S."/>
            <person name="Young S."/>
            <person name="Jaffe D."/>
            <person name="Berlin A."/>
            <person name="Alvarez P."/>
            <person name="Butler J."/>
            <person name="Gnerre S."/>
            <person name="Grabherr M."/>
            <person name="Mauceli E."/>
            <person name="Brockman W."/>
            <person name="Kodira C."/>
            <person name="Alvarado L."/>
            <person name="Zeng Q."/>
            <person name="Crawford M."/>
            <person name="Antoine C."/>
            <person name="Devon K."/>
            <person name="Galgiani J."/>
            <person name="Orsborn K."/>
            <person name="Lewis M.L."/>
            <person name="Nusbaum C."/>
            <person name="Galagan J."/>
            <person name="Birren B."/>
        </authorList>
    </citation>
    <scope>NUCLEOTIDE SEQUENCE [LARGE SCALE GENOMIC DNA]</scope>
    <source>
        <strain evidence="2 3">RMSCC 3488</strain>
    </source>
</reference>
<gene>
    <name evidence="2" type="ORF">CPAG_07625</name>
</gene>
<proteinExistence type="predicted"/>
<dbReference type="VEuPathDB" id="FungiDB:CPAG_07625"/>
<protein>
    <submittedName>
        <fullName evidence="2">Uncharacterized protein</fullName>
    </submittedName>
</protein>
<reference evidence="3" key="2">
    <citation type="journal article" date="2009" name="Genome Res.">
        <title>Comparative genomic analyses of the human fungal pathogens Coccidioides and their relatives.</title>
        <authorList>
            <person name="Sharpton T.J."/>
            <person name="Stajich J.E."/>
            <person name="Rounsley S.D."/>
            <person name="Gardner M.J."/>
            <person name="Wortman J.R."/>
            <person name="Jordar V.S."/>
            <person name="Maiti R."/>
            <person name="Kodira C.D."/>
            <person name="Neafsey D.E."/>
            <person name="Zeng Q."/>
            <person name="Hung C.-Y."/>
            <person name="McMahan C."/>
            <person name="Muszewska A."/>
            <person name="Grynberg M."/>
            <person name="Mandel M.A."/>
            <person name="Kellner E.M."/>
            <person name="Barker B.M."/>
            <person name="Galgiani J.N."/>
            <person name="Orbach M.J."/>
            <person name="Kirkland T.N."/>
            <person name="Cole G.T."/>
            <person name="Henn M.R."/>
            <person name="Birren B.W."/>
            <person name="Taylor J.W."/>
        </authorList>
    </citation>
    <scope>NUCLEOTIDE SEQUENCE [LARGE SCALE GENOMIC DNA]</scope>
    <source>
        <strain evidence="3">RMSCC 3488</strain>
    </source>
</reference>
<feature type="compositionally biased region" description="Basic residues" evidence="1">
    <location>
        <begin position="7"/>
        <end position="17"/>
    </location>
</feature>
<sequence>MTGQAKGHSKHSKRGNQHARVCTEALTSKPRNYNSRALSIVFCGFQPSTTHHENYIGCGEKILNWIKVDPSEQDLASVSMASKDLDAMMGHMIKQTFLKGTGIKASNRMKKLQ</sequence>
<name>A0A0J6FLT0_COCPO</name>
<dbReference type="EMBL" id="DS268113">
    <property type="protein sequence ID" value="KMM71318.1"/>
    <property type="molecule type" value="Genomic_DNA"/>
</dbReference>
<dbReference type="AlphaFoldDB" id="A0A0J6FLT0"/>
<organism evidence="2 3">
    <name type="scientific">Coccidioides posadasii RMSCC 3488</name>
    <dbReference type="NCBI Taxonomy" id="454284"/>
    <lineage>
        <taxon>Eukaryota</taxon>
        <taxon>Fungi</taxon>
        <taxon>Dikarya</taxon>
        <taxon>Ascomycota</taxon>
        <taxon>Pezizomycotina</taxon>
        <taxon>Eurotiomycetes</taxon>
        <taxon>Eurotiomycetidae</taxon>
        <taxon>Onygenales</taxon>
        <taxon>Onygenaceae</taxon>
        <taxon>Coccidioides</taxon>
    </lineage>
</organism>
<accession>A0A0J6FLT0</accession>
<evidence type="ECO:0000313" key="2">
    <source>
        <dbReference type="EMBL" id="KMM71318.1"/>
    </source>
</evidence>
<reference evidence="3" key="3">
    <citation type="journal article" date="2010" name="Genome Res.">
        <title>Population genomic sequencing of Coccidioides fungi reveals recent hybridization and transposon control.</title>
        <authorList>
            <person name="Neafsey D.E."/>
            <person name="Barker B.M."/>
            <person name="Sharpton T.J."/>
            <person name="Stajich J.E."/>
            <person name="Park D.J."/>
            <person name="Whiston E."/>
            <person name="Hung C.-Y."/>
            <person name="McMahan C."/>
            <person name="White J."/>
            <person name="Sykes S."/>
            <person name="Heiman D."/>
            <person name="Young S."/>
            <person name="Zeng Q."/>
            <person name="Abouelleil A."/>
            <person name="Aftuck L."/>
            <person name="Bessette D."/>
            <person name="Brown A."/>
            <person name="FitzGerald M."/>
            <person name="Lui A."/>
            <person name="Macdonald J.P."/>
            <person name="Priest M."/>
            <person name="Orbach M.J."/>
            <person name="Galgiani J.N."/>
            <person name="Kirkland T.N."/>
            <person name="Cole G.T."/>
            <person name="Birren B.W."/>
            <person name="Henn M.R."/>
            <person name="Taylor J.W."/>
            <person name="Rounsley S.D."/>
        </authorList>
    </citation>
    <scope>NUCLEOTIDE SEQUENCE [LARGE SCALE GENOMIC DNA]</scope>
    <source>
        <strain evidence="3">RMSCC 3488</strain>
    </source>
</reference>
<evidence type="ECO:0000256" key="1">
    <source>
        <dbReference type="SAM" id="MobiDB-lite"/>
    </source>
</evidence>